<feature type="transmembrane region" description="Helical" evidence="2">
    <location>
        <begin position="48"/>
        <end position="68"/>
    </location>
</feature>
<dbReference type="GO" id="GO:0043386">
    <property type="term" value="P:mycotoxin biosynthetic process"/>
    <property type="evidence" value="ECO:0007669"/>
    <property type="project" value="InterPro"/>
</dbReference>
<dbReference type="Proteomes" id="UP000053820">
    <property type="component" value="Unassembled WGS sequence"/>
</dbReference>
<sequence>MNLPPFYPPPSDVAKDDDSLEALLGDSVEDTTTRREAAIHHRKSQRHLSLAIHALLILVATTFFALWIRSLPPKTCPLDPLLTYSPVNEAVEYVNVHFNGSVQSTSIFRGDPSPEIDAAWRRVSTDVKATRLTRSQFLLSGGNDSTSAIKFRPEDGGGYMSQIDGYHHVHCL</sequence>
<dbReference type="Pfam" id="PF11807">
    <property type="entry name" value="UstYa"/>
    <property type="match status" value="1"/>
</dbReference>
<reference evidence="3 4" key="1">
    <citation type="submission" date="2014-04" db="EMBL/GenBank/DDBJ databases">
        <title>Evolutionary Origins and Diversification of the Mycorrhizal Mutualists.</title>
        <authorList>
            <consortium name="DOE Joint Genome Institute"/>
            <consortium name="Mycorrhizal Genomics Consortium"/>
            <person name="Kohler A."/>
            <person name="Kuo A."/>
            <person name="Nagy L.G."/>
            <person name="Floudas D."/>
            <person name="Copeland A."/>
            <person name="Barry K.W."/>
            <person name="Cichocki N."/>
            <person name="Veneault-Fourrey C."/>
            <person name="LaButti K."/>
            <person name="Lindquist E.A."/>
            <person name="Lipzen A."/>
            <person name="Lundell T."/>
            <person name="Morin E."/>
            <person name="Murat C."/>
            <person name="Riley R."/>
            <person name="Ohm R."/>
            <person name="Sun H."/>
            <person name="Tunlid A."/>
            <person name="Henrissat B."/>
            <person name="Grigoriev I.V."/>
            <person name="Hibbett D.S."/>
            <person name="Martin F."/>
        </authorList>
    </citation>
    <scope>NUCLEOTIDE SEQUENCE [LARGE SCALE GENOMIC DNA]</scope>
    <source>
        <strain evidence="3 4">MD-312</strain>
    </source>
</reference>
<name>A0A0C9UX14_9AGAM</name>
<dbReference type="OrthoDB" id="3687641at2759"/>
<dbReference type="EMBL" id="KN840218">
    <property type="protein sequence ID" value="KIJ57624.1"/>
    <property type="molecule type" value="Genomic_DNA"/>
</dbReference>
<keyword evidence="2" id="KW-0472">Membrane</keyword>
<keyword evidence="2" id="KW-0812">Transmembrane</keyword>
<evidence type="ECO:0000313" key="3">
    <source>
        <dbReference type="EMBL" id="KIJ57624.1"/>
    </source>
</evidence>
<keyword evidence="2" id="KW-1133">Transmembrane helix</keyword>
<evidence type="ECO:0000256" key="1">
    <source>
        <dbReference type="ARBA" id="ARBA00035112"/>
    </source>
</evidence>
<organism evidence="3 4">
    <name type="scientific">Hydnomerulius pinastri MD-312</name>
    <dbReference type="NCBI Taxonomy" id="994086"/>
    <lineage>
        <taxon>Eukaryota</taxon>
        <taxon>Fungi</taxon>
        <taxon>Dikarya</taxon>
        <taxon>Basidiomycota</taxon>
        <taxon>Agaricomycotina</taxon>
        <taxon>Agaricomycetes</taxon>
        <taxon>Agaricomycetidae</taxon>
        <taxon>Boletales</taxon>
        <taxon>Boletales incertae sedis</taxon>
        <taxon>Leucogyrophana</taxon>
    </lineage>
</organism>
<dbReference type="HOGENOM" id="CLU_1558970_0_0_1"/>
<dbReference type="InterPro" id="IPR021765">
    <property type="entry name" value="UstYa-like"/>
</dbReference>
<gene>
    <name evidence="3" type="ORF">HYDPIDRAFT_44860</name>
</gene>
<dbReference type="AlphaFoldDB" id="A0A0C9UX14"/>
<keyword evidence="4" id="KW-1185">Reference proteome</keyword>
<proteinExistence type="inferred from homology"/>
<evidence type="ECO:0000313" key="4">
    <source>
        <dbReference type="Proteomes" id="UP000053820"/>
    </source>
</evidence>
<feature type="non-terminal residue" evidence="3">
    <location>
        <position position="1"/>
    </location>
</feature>
<accession>A0A0C9UX14</accession>
<evidence type="ECO:0000256" key="2">
    <source>
        <dbReference type="SAM" id="Phobius"/>
    </source>
</evidence>
<dbReference type="PANTHER" id="PTHR33365">
    <property type="entry name" value="YALI0B05434P"/>
    <property type="match status" value="1"/>
</dbReference>
<protein>
    <submittedName>
        <fullName evidence="3">Uncharacterized protein</fullName>
    </submittedName>
</protein>
<dbReference type="PANTHER" id="PTHR33365:SF12">
    <property type="entry name" value="TAT PATHWAY SIGNAL SEQUENCE"/>
    <property type="match status" value="1"/>
</dbReference>
<comment type="similarity">
    <text evidence="1">Belongs to the ustYa family.</text>
</comment>